<dbReference type="HOGENOM" id="CLU_1483562_0_0_1"/>
<proteinExistence type="predicted"/>
<keyword evidence="4" id="KW-1185">Reference proteome</keyword>
<reference evidence="3" key="3">
    <citation type="submission" date="2015-06" db="UniProtKB">
        <authorList>
            <consortium name="EnsemblMetazoa"/>
        </authorList>
    </citation>
    <scope>IDENTIFICATION</scope>
</reference>
<evidence type="ECO:0000256" key="1">
    <source>
        <dbReference type="SAM" id="MobiDB-lite"/>
    </source>
</evidence>
<protein>
    <submittedName>
        <fullName evidence="2 3">Uncharacterized protein</fullName>
    </submittedName>
</protein>
<dbReference type="EMBL" id="KB096983">
    <property type="protein sequence ID" value="ESO00280.1"/>
    <property type="molecule type" value="Genomic_DNA"/>
</dbReference>
<dbReference type="KEGG" id="hro:HELRODRAFT_176144"/>
<feature type="region of interest" description="Disordered" evidence="1">
    <location>
        <begin position="28"/>
        <end position="54"/>
    </location>
</feature>
<accession>T1FA72</accession>
<dbReference type="CTD" id="20205721"/>
<dbReference type="GeneID" id="20205721"/>
<dbReference type="InParanoid" id="T1FA72"/>
<feature type="compositionally biased region" description="Polar residues" evidence="1">
    <location>
        <begin position="44"/>
        <end position="53"/>
    </location>
</feature>
<dbReference type="EnsemblMetazoa" id="HelroT176144">
    <property type="protein sequence ID" value="HelroP176144"/>
    <property type="gene ID" value="HelroG176144"/>
</dbReference>
<evidence type="ECO:0000313" key="3">
    <source>
        <dbReference type="EnsemblMetazoa" id="HelroP176144"/>
    </source>
</evidence>
<dbReference type="EMBL" id="AMQM01005557">
    <property type="status" value="NOT_ANNOTATED_CDS"/>
    <property type="molecule type" value="Genomic_DNA"/>
</dbReference>
<reference evidence="2 4" key="2">
    <citation type="journal article" date="2013" name="Nature">
        <title>Insights into bilaterian evolution from three spiralian genomes.</title>
        <authorList>
            <person name="Simakov O."/>
            <person name="Marletaz F."/>
            <person name="Cho S.J."/>
            <person name="Edsinger-Gonzales E."/>
            <person name="Havlak P."/>
            <person name="Hellsten U."/>
            <person name="Kuo D.H."/>
            <person name="Larsson T."/>
            <person name="Lv J."/>
            <person name="Arendt D."/>
            <person name="Savage R."/>
            <person name="Osoegawa K."/>
            <person name="de Jong P."/>
            <person name="Grimwood J."/>
            <person name="Chapman J.A."/>
            <person name="Shapiro H."/>
            <person name="Aerts A."/>
            <person name="Otillar R.P."/>
            <person name="Terry A.Y."/>
            <person name="Boore J.L."/>
            <person name="Grigoriev I.V."/>
            <person name="Lindberg D.R."/>
            <person name="Seaver E.C."/>
            <person name="Weisblat D.A."/>
            <person name="Putnam N.H."/>
            <person name="Rokhsar D.S."/>
        </authorList>
    </citation>
    <scope>NUCLEOTIDE SEQUENCE</scope>
</reference>
<organism evidence="3 4">
    <name type="scientific">Helobdella robusta</name>
    <name type="common">Californian leech</name>
    <dbReference type="NCBI Taxonomy" id="6412"/>
    <lineage>
        <taxon>Eukaryota</taxon>
        <taxon>Metazoa</taxon>
        <taxon>Spiralia</taxon>
        <taxon>Lophotrochozoa</taxon>
        <taxon>Annelida</taxon>
        <taxon>Clitellata</taxon>
        <taxon>Hirudinea</taxon>
        <taxon>Rhynchobdellida</taxon>
        <taxon>Glossiphoniidae</taxon>
        <taxon>Helobdella</taxon>
    </lineage>
</organism>
<dbReference type="Proteomes" id="UP000015101">
    <property type="component" value="Unassembled WGS sequence"/>
</dbReference>
<evidence type="ECO:0000313" key="4">
    <source>
        <dbReference type="Proteomes" id="UP000015101"/>
    </source>
</evidence>
<evidence type="ECO:0000313" key="2">
    <source>
        <dbReference type="EMBL" id="ESO00280.1"/>
    </source>
</evidence>
<name>T1FA72_HELRO</name>
<dbReference type="RefSeq" id="XP_009021714.1">
    <property type="nucleotide sequence ID" value="XM_009023466.1"/>
</dbReference>
<reference evidence="4" key="1">
    <citation type="submission" date="2012-12" db="EMBL/GenBank/DDBJ databases">
        <authorList>
            <person name="Hellsten U."/>
            <person name="Grimwood J."/>
            <person name="Chapman J.A."/>
            <person name="Shapiro H."/>
            <person name="Aerts A."/>
            <person name="Otillar R.P."/>
            <person name="Terry A.Y."/>
            <person name="Boore J.L."/>
            <person name="Simakov O."/>
            <person name="Marletaz F."/>
            <person name="Cho S.-J."/>
            <person name="Edsinger-Gonzales E."/>
            <person name="Havlak P."/>
            <person name="Kuo D.-H."/>
            <person name="Larsson T."/>
            <person name="Lv J."/>
            <person name="Arendt D."/>
            <person name="Savage R."/>
            <person name="Osoegawa K."/>
            <person name="de Jong P."/>
            <person name="Lindberg D.R."/>
            <person name="Seaver E.C."/>
            <person name="Weisblat D.A."/>
            <person name="Putnam N.H."/>
            <person name="Grigoriev I.V."/>
            <person name="Rokhsar D.S."/>
        </authorList>
    </citation>
    <scope>NUCLEOTIDE SEQUENCE</scope>
</reference>
<dbReference type="AlphaFoldDB" id="T1FA72"/>
<sequence length="182" mass="19926">MQISYKLNNAENAVYTSNIISNNINTRNINDSTSNSVSNDIKENPSNITNNSTKKSKVAGTADVTATPPAIYRDINKLLALANNYTEDTDSNSHLLSPEQLDQVSSAGIFNMEVLQAELLNAETRRDLNVNNLLKYANEEKQILQQEVLCKIPTSESPPPPLFSPQNGFPQFVDTGLISGAL</sequence>
<gene>
    <name evidence="3" type="primary">20205721</name>
    <name evidence="2" type="ORF">HELRODRAFT_176144</name>
</gene>